<feature type="compositionally biased region" description="Acidic residues" evidence="1">
    <location>
        <begin position="205"/>
        <end position="218"/>
    </location>
</feature>
<dbReference type="AlphaFoldDB" id="A0A409YCR5"/>
<name>A0A409YCR5_9AGAR</name>
<accession>A0A409YCR5</accession>
<protein>
    <submittedName>
        <fullName evidence="2">Uncharacterized protein</fullName>
    </submittedName>
</protein>
<comment type="caution">
    <text evidence="2">The sequence shown here is derived from an EMBL/GenBank/DDBJ whole genome shotgun (WGS) entry which is preliminary data.</text>
</comment>
<sequence>MSDFTISRKRRRRAIDPCLGFYVSSSVHARREEATETQFTVQTWQRQLAEPLQTPAGPHLERNAGNVITPSLDTLFQRTVLPREYPRTTPSDGRLVTGASDGQTSRIVDTPPISVEEFLRRSAAPTKATRALRMARYVSKHKRRYRALTTFAPDDDNNKLTTDVCGPESSREETPFIDKNMLYSSVQFLGNSQSALSIPSTVDDNSSDVDNLDSDLPMDADSSPRRGFVATAYRRKSARLTKKQQKVSATRTLNDRLFDALVLTHGSPDESLIHPDPYDSGNPHRNALHFEPGIDAEQQKRRGARRNFVNPRKSLAIRSATLTFSKKRDDNGTSMESVLNRWPANTILNQSMAQRQIEQSHNNEMQRARRNHKYKNSICSMELKSGNRIPLTFTDSVCAETSYAKMFSSTAIGTFKPKSKPENELSALGIIDLIPNETGEVYSRRPPRKDQKSSIESSVIAQLVDERATLSLAPDPTTPQNDIDDTRGPVTNNYRLFTSFNPTLRNVAASISSESASSGTGPQDVKPPQATKNTLQRGVEDDNLYNCARQYRLHSKKSPTQFVAFMTSLEGQTIQSHVSDDSFVDSHPKLRRLPVTRHKPLQSAGAHVRSSAPSTDLSPISTFSLASIEGHDEFILDEIENEYPRMRSSPSSP</sequence>
<evidence type="ECO:0000256" key="1">
    <source>
        <dbReference type="SAM" id="MobiDB-lite"/>
    </source>
</evidence>
<evidence type="ECO:0000313" key="2">
    <source>
        <dbReference type="EMBL" id="PPR00795.1"/>
    </source>
</evidence>
<feature type="region of interest" description="Disordered" evidence="1">
    <location>
        <begin position="198"/>
        <end position="224"/>
    </location>
</feature>
<reference evidence="2 3" key="1">
    <citation type="journal article" date="2018" name="Evol. Lett.">
        <title>Horizontal gene cluster transfer increased hallucinogenic mushroom diversity.</title>
        <authorList>
            <person name="Reynolds H.T."/>
            <person name="Vijayakumar V."/>
            <person name="Gluck-Thaler E."/>
            <person name="Korotkin H.B."/>
            <person name="Matheny P.B."/>
            <person name="Slot J.C."/>
        </authorList>
    </citation>
    <scope>NUCLEOTIDE SEQUENCE [LARGE SCALE GENOMIC DNA]</scope>
    <source>
        <strain evidence="2 3">2629</strain>
    </source>
</reference>
<feature type="region of interest" description="Disordered" evidence="1">
    <location>
        <begin position="511"/>
        <end position="538"/>
    </location>
</feature>
<dbReference type="OrthoDB" id="3067135at2759"/>
<dbReference type="InParanoid" id="A0A409YCR5"/>
<evidence type="ECO:0000313" key="3">
    <source>
        <dbReference type="Proteomes" id="UP000284842"/>
    </source>
</evidence>
<proteinExistence type="predicted"/>
<dbReference type="EMBL" id="NHTK01001292">
    <property type="protein sequence ID" value="PPR00795.1"/>
    <property type="molecule type" value="Genomic_DNA"/>
</dbReference>
<feature type="region of interest" description="Disordered" evidence="1">
    <location>
        <begin position="469"/>
        <end position="490"/>
    </location>
</feature>
<feature type="region of interest" description="Disordered" evidence="1">
    <location>
        <begin position="84"/>
        <end position="107"/>
    </location>
</feature>
<feature type="region of interest" description="Disordered" evidence="1">
    <location>
        <begin position="599"/>
        <end position="619"/>
    </location>
</feature>
<keyword evidence="3" id="KW-1185">Reference proteome</keyword>
<gene>
    <name evidence="2" type="ORF">CVT24_000759</name>
</gene>
<dbReference type="Proteomes" id="UP000284842">
    <property type="component" value="Unassembled WGS sequence"/>
</dbReference>
<organism evidence="2 3">
    <name type="scientific">Panaeolus cyanescens</name>
    <dbReference type="NCBI Taxonomy" id="181874"/>
    <lineage>
        <taxon>Eukaryota</taxon>
        <taxon>Fungi</taxon>
        <taxon>Dikarya</taxon>
        <taxon>Basidiomycota</taxon>
        <taxon>Agaricomycotina</taxon>
        <taxon>Agaricomycetes</taxon>
        <taxon>Agaricomycetidae</taxon>
        <taxon>Agaricales</taxon>
        <taxon>Agaricineae</taxon>
        <taxon>Galeropsidaceae</taxon>
        <taxon>Panaeolus</taxon>
    </lineage>
</organism>